<feature type="transmembrane region" description="Helical" evidence="2">
    <location>
        <begin position="180"/>
        <end position="201"/>
    </location>
</feature>
<feature type="transmembrane region" description="Helical" evidence="2">
    <location>
        <begin position="20"/>
        <end position="45"/>
    </location>
</feature>
<evidence type="ECO:0000256" key="1">
    <source>
        <dbReference type="PIRNR" id="PIRNR038973"/>
    </source>
</evidence>
<keyword evidence="1" id="KW-1003">Cell membrane</keyword>
<keyword evidence="1" id="KW-0749">Sporulation</keyword>
<dbReference type="Pfam" id="PF01944">
    <property type="entry name" value="SpoIIM"/>
    <property type="match status" value="1"/>
</dbReference>
<reference evidence="3" key="1">
    <citation type="submission" date="2015-02" db="EMBL/GenBank/DDBJ databases">
        <title>Genome Assembly of Bacillaceae bacterium MTCC 8252.</title>
        <authorList>
            <person name="Verma A."/>
            <person name="Khatri I."/>
            <person name="Mual P."/>
            <person name="Subramanian S."/>
            <person name="Krishnamurthi S."/>
        </authorList>
    </citation>
    <scope>NUCLEOTIDE SEQUENCE [LARGE SCALE GENOMIC DNA]</scope>
    <source>
        <strain evidence="3">MTCC 8252</strain>
    </source>
</reference>
<dbReference type="NCBIfam" id="TIGR02831">
    <property type="entry name" value="spo_II_M"/>
    <property type="match status" value="1"/>
</dbReference>
<evidence type="ECO:0000313" key="4">
    <source>
        <dbReference type="Proteomes" id="UP000031563"/>
    </source>
</evidence>
<dbReference type="GO" id="GO:0030435">
    <property type="term" value="P:sporulation resulting in formation of a cellular spore"/>
    <property type="evidence" value="ECO:0007669"/>
    <property type="project" value="UniProtKB-KW"/>
</dbReference>
<accession>A0A0F5HWZ1</accession>
<evidence type="ECO:0000256" key="2">
    <source>
        <dbReference type="SAM" id="Phobius"/>
    </source>
</evidence>
<evidence type="ECO:0000313" key="3">
    <source>
        <dbReference type="EMBL" id="KKB37904.1"/>
    </source>
</evidence>
<dbReference type="AlphaFoldDB" id="A0A0F5HYT1"/>
<accession>A0A0F5HYT1</accession>
<proteinExistence type="predicted"/>
<keyword evidence="1 2" id="KW-0472">Membrane</keyword>
<name>A0A0F5HYT1_BACTR</name>
<feature type="transmembrane region" description="Helical" evidence="2">
    <location>
        <begin position="86"/>
        <end position="119"/>
    </location>
</feature>
<dbReference type="STRING" id="1221996.QY95_02681"/>
<dbReference type="EMBL" id="JWIR02000050">
    <property type="protein sequence ID" value="KKB37904.1"/>
    <property type="molecule type" value="Genomic_DNA"/>
</dbReference>
<dbReference type="RefSeq" id="WP_039237706.1">
    <property type="nucleotide sequence ID" value="NZ_JWIR02000050.1"/>
</dbReference>
<feature type="transmembrane region" description="Helical" evidence="2">
    <location>
        <begin position="139"/>
        <end position="159"/>
    </location>
</feature>
<keyword evidence="4" id="KW-1185">Reference proteome</keyword>
<comment type="caution">
    <text evidence="3">The sequence shown here is derived from an EMBL/GenBank/DDBJ whole genome shotgun (WGS) entry which is preliminary data.</text>
</comment>
<organism evidence="3 4">
    <name type="scientific">Bacillus thermotolerans</name>
    <name type="common">Quasibacillus thermotolerans</name>
    <dbReference type="NCBI Taxonomy" id="1221996"/>
    <lineage>
        <taxon>Bacteria</taxon>
        <taxon>Bacillati</taxon>
        <taxon>Bacillota</taxon>
        <taxon>Bacilli</taxon>
        <taxon>Bacillales</taxon>
        <taxon>Bacillaceae</taxon>
        <taxon>Bacillus</taxon>
    </lineage>
</organism>
<dbReference type="PIRSF" id="PIRSF038973">
    <property type="entry name" value="SpoIIM"/>
    <property type="match status" value="1"/>
</dbReference>
<dbReference type="Proteomes" id="UP000031563">
    <property type="component" value="Unassembled WGS sequence"/>
</dbReference>
<comment type="function">
    <text evidence="1">Required for complete septum migration and engulfment of the forespore compartment during sporulation. Required for stabilizing and recruiting of SpoIIP to the septal membrane.</text>
</comment>
<dbReference type="InterPro" id="IPR002798">
    <property type="entry name" value="SpoIIM-like"/>
</dbReference>
<dbReference type="GO" id="GO:0005886">
    <property type="term" value="C:plasma membrane"/>
    <property type="evidence" value="ECO:0007669"/>
    <property type="project" value="UniProtKB-SubCell"/>
</dbReference>
<dbReference type="OrthoDB" id="2065033at2"/>
<protein>
    <recommendedName>
        <fullName evidence="1">Stage II sporulation protein M</fullName>
    </recommendedName>
</protein>
<keyword evidence="1 2" id="KW-0812">Transmembrane</keyword>
<keyword evidence="2" id="KW-1133">Transmembrane helix</keyword>
<comment type="subunit">
    <text evidence="1">Component of the MPD complex composed of SpoIIM, SpoIIP and SpoIID.</text>
</comment>
<gene>
    <name evidence="3" type="ORF">QY95_02681</name>
</gene>
<sequence>MQKRLSQVAISKHIQAHASIYVFVAVLFFMGVVFGAIVVNSLSLVQKEDLAYYLQQFFGQVSSGQIADSEDLFQQSFIHNVKYLGCMWLFGISIIGLPLIFIFLFMKGIVVGFSVGFLVQQMNWDGFFVAVASILPQNLIIVPAFIFVASVSTAFSLQLMKKVFMKQSGHFQMSALLSKYFLFFLAAVGMAALAAGIEAYISPVLMQIVIK</sequence>
<comment type="subcellular location">
    <subcellularLocation>
        <location evidence="1">Cell membrane</location>
        <topology evidence="1">Multi-pass membrane protein</topology>
    </subcellularLocation>
    <text evidence="1">Localizes to the sporulation septum and to the second division site within the mother cell. Before the start of engulfment localizes to the septal midpoint, then spreads throughout the septum prior to becoming enriched at the leading edge of the engulfing membrane, where it remains until the completion of membrane migration. Some remain partially trapped at the septum during engulfment and upon completion of engulfment become dispersed in the outer forespore membrane. Localization of the MPD complex to the septal membrane is dependent on SpoIIB.</text>
</comment>
<dbReference type="InterPro" id="IPR014196">
    <property type="entry name" value="SpoIIM"/>
</dbReference>